<evidence type="ECO:0000313" key="3">
    <source>
        <dbReference type="Proteomes" id="UP000245207"/>
    </source>
</evidence>
<dbReference type="InterPro" id="IPR036047">
    <property type="entry name" value="F-box-like_dom_sf"/>
</dbReference>
<dbReference type="Gene3D" id="3.80.10.10">
    <property type="entry name" value="Ribonuclease Inhibitor"/>
    <property type="match status" value="1"/>
</dbReference>
<evidence type="ECO:0000259" key="1">
    <source>
        <dbReference type="Pfam" id="PF00646"/>
    </source>
</evidence>
<dbReference type="SUPFAM" id="SSF52047">
    <property type="entry name" value="RNI-like"/>
    <property type="match status" value="1"/>
</dbReference>
<proteinExistence type="predicted"/>
<protein>
    <submittedName>
        <fullName evidence="2">RNI-like superfamily protein</fullName>
    </submittedName>
</protein>
<dbReference type="PANTHER" id="PTHR38926">
    <property type="entry name" value="F-BOX DOMAIN CONTAINING PROTEIN, EXPRESSED"/>
    <property type="match status" value="1"/>
</dbReference>
<keyword evidence="3" id="KW-1185">Reference proteome</keyword>
<organism evidence="2 3">
    <name type="scientific">Artemisia annua</name>
    <name type="common">Sweet wormwood</name>
    <dbReference type="NCBI Taxonomy" id="35608"/>
    <lineage>
        <taxon>Eukaryota</taxon>
        <taxon>Viridiplantae</taxon>
        <taxon>Streptophyta</taxon>
        <taxon>Embryophyta</taxon>
        <taxon>Tracheophyta</taxon>
        <taxon>Spermatophyta</taxon>
        <taxon>Magnoliopsida</taxon>
        <taxon>eudicotyledons</taxon>
        <taxon>Gunneridae</taxon>
        <taxon>Pentapetalae</taxon>
        <taxon>asterids</taxon>
        <taxon>campanulids</taxon>
        <taxon>Asterales</taxon>
        <taxon>Asteraceae</taxon>
        <taxon>Asteroideae</taxon>
        <taxon>Anthemideae</taxon>
        <taxon>Artemisiinae</taxon>
        <taxon>Artemisia</taxon>
    </lineage>
</organism>
<dbReference type="EMBL" id="PKPP01001236">
    <property type="protein sequence ID" value="PWA84374.1"/>
    <property type="molecule type" value="Genomic_DNA"/>
</dbReference>
<dbReference type="CDD" id="cd22164">
    <property type="entry name" value="F-box_AtSKIP19-like"/>
    <property type="match status" value="1"/>
</dbReference>
<dbReference type="STRING" id="35608.A0A2U1PF34"/>
<comment type="caution">
    <text evidence="2">The sequence shown here is derived from an EMBL/GenBank/DDBJ whole genome shotgun (WGS) entry which is preliminary data.</text>
</comment>
<sequence>MVKCKNEGFGTCQKAICVTRTSASKSKKQREMKQTRNWLDLESDVMANILSRVGVIEILWNVQIVCPEWHKICKDLGSEATVEICKQAVDRSQGQLIDITLVDFCDDEILQYIADRGLATAFKKLPLLEELSLYQGTLLQEDIEALGCYCPMLKTLKLNSPNRSNLEGYELAMAIVKNLPELRHLELTKHALEDSWLRAILDGCRHLQVLDLRMCEPDLLKGELRDFGWESDDNSTEDHIPKESD</sequence>
<evidence type="ECO:0000313" key="2">
    <source>
        <dbReference type="EMBL" id="PWA84374.1"/>
    </source>
</evidence>
<dbReference type="Pfam" id="PF00646">
    <property type="entry name" value="F-box"/>
    <property type="match status" value="1"/>
</dbReference>
<dbReference type="AlphaFoldDB" id="A0A2U1PF34"/>
<dbReference type="SUPFAM" id="SSF81383">
    <property type="entry name" value="F-box domain"/>
    <property type="match status" value="1"/>
</dbReference>
<accession>A0A2U1PF34</accession>
<dbReference type="InterPro" id="IPR032675">
    <property type="entry name" value="LRR_dom_sf"/>
</dbReference>
<dbReference type="OrthoDB" id="2095648at2759"/>
<dbReference type="InterPro" id="IPR001810">
    <property type="entry name" value="F-box_dom"/>
</dbReference>
<feature type="domain" description="F-box" evidence="1">
    <location>
        <begin position="38"/>
        <end position="76"/>
    </location>
</feature>
<dbReference type="Proteomes" id="UP000245207">
    <property type="component" value="Unassembled WGS sequence"/>
</dbReference>
<gene>
    <name evidence="2" type="ORF">CTI12_AA159900</name>
</gene>
<name>A0A2U1PF34_ARTAN</name>
<reference evidence="2 3" key="1">
    <citation type="journal article" date="2018" name="Mol. Plant">
        <title>The genome of Artemisia annua provides insight into the evolution of Asteraceae family and artemisinin biosynthesis.</title>
        <authorList>
            <person name="Shen Q."/>
            <person name="Zhang L."/>
            <person name="Liao Z."/>
            <person name="Wang S."/>
            <person name="Yan T."/>
            <person name="Shi P."/>
            <person name="Liu M."/>
            <person name="Fu X."/>
            <person name="Pan Q."/>
            <person name="Wang Y."/>
            <person name="Lv Z."/>
            <person name="Lu X."/>
            <person name="Zhang F."/>
            <person name="Jiang W."/>
            <person name="Ma Y."/>
            <person name="Chen M."/>
            <person name="Hao X."/>
            <person name="Li L."/>
            <person name="Tang Y."/>
            <person name="Lv G."/>
            <person name="Zhou Y."/>
            <person name="Sun X."/>
            <person name="Brodelius P.E."/>
            <person name="Rose J.K.C."/>
            <person name="Tang K."/>
        </authorList>
    </citation>
    <scope>NUCLEOTIDE SEQUENCE [LARGE SCALE GENOMIC DNA]</scope>
    <source>
        <strain evidence="3">cv. Huhao1</strain>
        <tissue evidence="2">Leaf</tissue>
    </source>
</reference>
<dbReference type="PANTHER" id="PTHR38926:SF80">
    <property type="entry name" value="F-BOX DOMAIN, LEUCINE-RICH REPEAT DOMAIN SUPERFAMILY"/>
    <property type="match status" value="1"/>
</dbReference>